<keyword evidence="1" id="KW-0812">Transmembrane</keyword>
<accession>A0A7W5Y999</accession>
<organism evidence="2 3">
    <name type="scientific">Nonomuraea dietziae</name>
    <dbReference type="NCBI Taxonomy" id="65515"/>
    <lineage>
        <taxon>Bacteria</taxon>
        <taxon>Bacillati</taxon>
        <taxon>Actinomycetota</taxon>
        <taxon>Actinomycetes</taxon>
        <taxon>Streptosporangiales</taxon>
        <taxon>Streptosporangiaceae</taxon>
        <taxon>Nonomuraea</taxon>
    </lineage>
</organism>
<evidence type="ECO:0000313" key="2">
    <source>
        <dbReference type="EMBL" id="MBB3729453.1"/>
    </source>
</evidence>
<feature type="transmembrane region" description="Helical" evidence="1">
    <location>
        <begin position="31"/>
        <end position="54"/>
    </location>
</feature>
<keyword evidence="1" id="KW-0472">Membrane</keyword>
<keyword evidence="3" id="KW-1185">Reference proteome</keyword>
<dbReference type="AlphaFoldDB" id="A0A7W5Y999"/>
<dbReference type="RefSeq" id="WP_221241250.1">
    <property type="nucleotide sequence ID" value="NZ_BAAAXX010000021.1"/>
</dbReference>
<dbReference type="EMBL" id="JACIBV010000001">
    <property type="protein sequence ID" value="MBB3729453.1"/>
    <property type="molecule type" value="Genomic_DNA"/>
</dbReference>
<feature type="transmembrane region" description="Helical" evidence="1">
    <location>
        <begin position="61"/>
        <end position="80"/>
    </location>
</feature>
<name>A0A7W5Y999_9ACTN</name>
<evidence type="ECO:0000313" key="3">
    <source>
        <dbReference type="Proteomes" id="UP000579945"/>
    </source>
</evidence>
<sequence>MVVGMAFAGVGIYLVVNVIAGLVALRTGSPVGIAIVAGLLALGSLGGGLALILTKKPQNKGLGMGLMIGWALTSIISAGYCTGLNPELYR</sequence>
<reference evidence="2 3" key="1">
    <citation type="submission" date="2020-08" db="EMBL/GenBank/DDBJ databases">
        <title>Sequencing the genomes of 1000 actinobacteria strains.</title>
        <authorList>
            <person name="Klenk H.-P."/>
        </authorList>
    </citation>
    <scope>NUCLEOTIDE SEQUENCE [LARGE SCALE GENOMIC DNA]</scope>
    <source>
        <strain evidence="2 3">DSM 44320</strain>
    </source>
</reference>
<comment type="caution">
    <text evidence="2">The sequence shown here is derived from an EMBL/GenBank/DDBJ whole genome shotgun (WGS) entry which is preliminary data.</text>
</comment>
<gene>
    <name evidence="2" type="ORF">FHR33_005313</name>
</gene>
<protein>
    <submittedName>
        <fullName evidence="2">Uncharacterized protein</fullName>
    </submittedName>
</protein>
<dbReference type="GeneID" id="95391636"/>
<dbReference type="Proteomes" id="UP000579945">
    <property type="component" value="Unassembled WGS sequence"/>
</dbReference>
<evidence type="ECO:0000256" key="1">
    <source>
        <dbReference type="SAM" id="Phobius"/>
    </source>
</evidence>
<proteinExistence type="predicted"/>
<feature type="transmembrane region" description="Helical" evidence="1">
    <location>
        <begin position="7"/>
        <end position="25"/>
    </location>
</feature>
<keyword evidence="1" id="KW-1133">Transmembrane helix</keyword>